<sequence length="207" mass="22906">MKQVLSLFLVFFGLLSVQAQKDVARIVDASEVEIIEIDSDEVFKMNIKTSETSEIKITTHSEGEYFNNIFLKSEINGRKLVLTSEYPEAYTGGFDKLSAHKVFSLEVTLEIPENMQLLITSNIASVTAEGDFEDFEANLKQGYCTLIEFSGNATINTFEGDILVKTDFAKVKADTRTGSLNIANLARGTNLLKLTSINGDISVQKTK</sequence>
<gene>
    <name evidence="2" type="ORF">RM553_04360</name>
</gene>
<keyword evidence="1" id="KW-0732">Signal</keyword>
<dbReference type="Proteomes" id="UP001262889">
    <property type="component" value="Unassembled WGS sequence"/>
</dbReference>
<evidence type="ECO:0000313" key="3">
    <source>
        <dbReference type="Proteomes" id="UP001262889"/>
    </source>
</evidence>
<reference evidence="2 3" key="1">
    <citation type="submission" date="2023-09" db="EMBL/GenBank/DDBJ databases">
        <authorList>
            <person name="Rey-Velasco X."/>
        </authorList>
    </citation>
    <scope>NUCLEOTIDE SEQUENCE [LARGE SCALE GENOMIC DNA]</scope>
    <source>
        <strain evidence="2 3">F363</strain>
    </source>
</reference>
<evidence type="ECO:0008006" key="4">
    <source>
        <dbReference type="Google" id="ProtNLM"/>
    </source>
</evidence>
<feature type="chain" id="PRO_5046000271" description="Adhesin domain-containing protein" evidence="1">
    <location>
        <begin position="22"/>
        <end position="207"/>
    </location>
</feature>
<accession>A0ABU3C6X1</accession>
<name>A0ABU3C6X1_9FLAO</name>
<protein>
    <recommendedName>
        <fullName evidence="4">Adhesin domain-containing protein</fullName>
    </recommendedName>
</protein>
<dbReference type="RefSeq" id="WP_311533731.1">
    <property type="nucleotide sequence ID" value="NZ_JAVRHQ010000003.1"/>
</dbReference>
<comment type="caution">
    <text evidence="2">The sequence shown here is derived from an EMBL/GenBank/DDBJ whole genome shotgun (WGS) entry which is preliminary data.</text>
</comment>
<evidence type="ECO:0000313" key="2">
    <source>
        <dbReference type="EMBL" id="MDT0642059.1"/>
    </source>
</evidence>
<keyword evidence="3" id="KW-1185">Reference proteome</keyword>
<feature type="signal peptide" evidence="1">
    <location>
        <begin position="1"/>
        <end position="21"/>
    </location>
</feature>
<dbReference type="EMBL" id="JAVRHQ010000003">
    <property type="protein sequence ID" value="MDT0642059.1"/>
    <property type="molecule type" value="Genomic_DNA"/>
</dbReference>
<organism evidence="2 3">
    <name type="scientific">Autumnicola tepida</name>
    <dbReference type="NCBI Taxonomy" id="3075595"/>
    <lineage>
        <taxon>Bacteria</taxon>
        <taxon>Pseudomonadati</taxon>
        <taxon>Bacteroidota</taxon>
        <taxon>Flavobacteriia</taxon>
        <taxon>Flavobacteriales</taxon>
        <taxon>Flavobacteriaceae</taxon>
        <taxon>Autumnicola</taxon>
    </lineage>
</organism>
<proteinExistence type="predicted"/>
<evidence type="ECO:0000256" key="1">
    <source>
        <dbReference type="SAM" id="SignalP"/>
    </source>
</evidence>